<gene>
    <name evidence="1" type="ORF">NN484_22915</name>
</gene>
<dbReference type="Proteomes" id="UP001222282">
    <property type="component" value="Chromosome"/>
</dbReference>
<evidence type="ECO:0000313" key="1">
    <source>
        <dbReference type="EMBL" id="WDR35317.1"/>
    </source>
</evidence>
<protein>
    <recommendedName>
        <fullName evidence="3">Lipoprotein</fullName>
    </recommendedName>
</protein>
<organism evidence="1 2">
    <name type="scientific">Pseudomonas serboccidentalis</name>
    <dbReference type="NCBI Taxonomy" id="2964670"/>
    <lineage>
        <taxon>Bacteria</taxon>
        <taxon>Pseudomonadati</taxon>
        <taxon>Pseudomonadota</taxon>
        <taxon>Gammaproteobacteria</taxon>
        <taxon>Pseudomonadales</taxon>
        <taxon>Pseudomonadaceae</taxon>
        <taxon>Pseudomonas</taxon>
    </lineage>
</organism>
<evidence type="ECO:0000313" key="2">
    <source>
        <dbReference type="Proteomes" id="UP001222282"/>
    </source>
</evidence>
<keyword evidence="2" id="KW-1185">Reference proteome</keyword>
<name>A0ABY7Z6W4_9PSED</name>
<sequence length="92" mass="10403">MSIKITNGATREVQVAVSFWYTDSDVSDTYYPLKPGDGEGWKRNDSRGYLMTIKGQSQAGVYYVAFDSEILIEDNRVKDRGETLTRLSLQAQ</sequence>
<dbReference type="RefSeq" id="WP_215500284.1">
    <property type="nucleotide sequence ID" value="NZ_CP101655.1"/>
</dbReference>
<proteinExistence type="predicted"/>
<evidence type="ECO:0008006" key="3">
    <source>
        <dbReference type="Google" id="ProtNLM"/>
    </source>
</evidence>
<accession>A0ABY7Z6W4</accession>
<reference evidence="1 2" key="1">
    <citation type="submission" date="2022-07" db="EMBL/GenBank/DDBJ databases">
        <authorList>
            <person name="Abrouk D."/>
            <person name="Moenne-Loccoz Y."/>
            <person name="Todorovic I."/>
            <person name="Raicevic V."/>
            <person name="Jovicic-Petrovic J."/>
        </authorList>
    </citation>
    <scope>NUCLEOTIDE SEQUENCE [LARGE SCALE GENOMIC DNA]</scope>
    <source>
        <strain evidence="2">IT-P374</strain>
    </source>
</reference>
<dbReference type="EMBL" id="CP101655">
    <property type="protein sequence ID" value="WDR35317.1"/>
    <property type="molecule type" value="Genomic_DNA"/>
</dbReference>